<dbReference type="InterPro" id="IPR004087">
    <property type="entry name" value="KH_dom"/>
</dbReference>
<keyword evidence="6" id="KW-1185">Reference proteome</keyword>
<keyword evidence="2" id="KW-0694">RNA-binding</keyword>
<dbReference type="STRING" id="90262.A0A1X2IX84"/>
<dbReference type="GO" id="GO:0003723">
    <property type="term" value="F:RNA binding"/>
    <property type="evidence" value="ECO:0007669"/>
    <property type="project" value="UniProtKB-UniRule"/>
</dbReference>
<dbReference type="AlphaFoldDB" id="A0A1X2IX84"/>
<evidence type="ECO:0000256" key="3">
    <source>
        <dbReference type="SAM" id="MobiDB-lite"/>
    </source>
</evidence>
<feature type="domain" description="K Homology" evidence="4">
    <location>
        <begin position="329"/>
        <end position="400"/>
    </location>
</feature>
<feature type="domain" description="K Homology" evidence="4">
    <location>
        <begin position="232"/>
        <end position="304"/>
    </location>
</feature>
<feature type="compositionally biased region" description="Basic and acidic residues" evidence="3">
    <location>
        <begin position="99"/>
        <end position="108"/>
    </location>
</feature>
<dbReference type="Pfam" id="PF00013">
    <property type="entry name" value="KH_1"/>
    <property type="match status" value="3"/>
</dbReference>
<feature type="compositionally biased region" description="Basic and acidic residues" evidence="3">
    <location>
        <begin position="122"/>
        <end position="143"/>
    </location>
</feature>
<keyword evidence="1" id="KW-0677">Repeat</keyword>
<dbReference type="OrthoDB" id="5204190at2759"/>
<comment type="caution">
    <text evidence="5">The sequence shown here is derived from an EMBL/GenBank/DDBJ whole genome shotgun (WGS) entry which is preliminary data.</text>
</comment>
<proteinExistence type="predicted"/>
<feature type="region of interest" description="Disordered" evidence="3">
    <location>
        <begin position="1"/>
        <end position="155"/>
    </location>
</feature>
<evidence type="ECO:0000259" key="4">
    <source>
        <dbReference type="SMART" id="SM00322"/>
    </source>
</evidence>
<dbReference type="PROSITE" id="PS50084">
    <property type="entry name" value="KH_TYPE_1"/>
    <property type="match status" value="3"/>
</dbReference>
<feature type="domain" description="K Homology" evidence="4">
    <location>
        <begin position="149"/>
        <end position="218"/>
    </location>
</feature>
<feature type="region of interest" description="Disordered" evidence="3">
    <location>
        <begin position="309"/>
        <end position="329"/>
    </location>
</feature>
<dbReference type="SUPFAM" id="SSF54791">
    <property type="entry name" value="Eukaryotic type KH-domain (KH-domain type I)"/>
    <property type="match status" value="3"/>
</dbReference>
<sequence>MSSDDHSSYGKKYSQVPPPSELSSSDSAPAAPPVDFSDALQKARAIAEKLKQAGGGGNGAAAAPPPPVPAFDSPSAGSKRSHYDDYDANDTASSSSKYDSYDSSKRAAYDTGSSQPSYMPRNEPRRYGLGSEERQRYQRHESGYGKTGSSGSANIKVPNRMVGIIIGRGGDNLKKVERYSGARIQIDQDSGDSERDITLTGEEDQIQMARDMIQQMVRDANDSSGHGGGGDNDTHVKLEVPSNKVGLVIGRGGDTIRDLEERSGAKIKVLTENPGDRSSVRTVSIVGDKHATEKAKSLVEDIINNDQNQGYHDHRSHDGGGGGYGRSDGGAVDTVRIPKEFVGLIIGRGGETVRALQEESGARIVVDKYGDPHADQKTLTIHGTPETIAIAKDLITEKVESGQVHHRFFLFFFLYIRAGEWICGATKKKKKKKEQSIRGFTCCMNW</sequence>
<evidence type="ECO:0000313" key="6">
    <source>
        <dbReference type="Proteomes" id="UP000193560"/>
    </source>
</evidence>
<name>A0A1X2IX84_9FUNG</name>
<feature type="compositionally biased region" description="Gly residues" evidence="3">
    <location>
        <begin position="319"/>
        <end position="328"/>
    </location>
</feature>
<dbReference type="SMART" id="SM00322">
    <property type="entry name" value="KH"/>
    <property type="match status" value="3"/>
</dbReference>
<accession>A0A1X2IX84</accession>
<gene>
    <name evidence="5" type="ORF">BCR42DRAFT_139821</name>
</gene>
<feature type="compositionally biased region" description="Low complexity" evidence="3">
    <location>
        <begin position="21"/>
        <end position="39"/>
    </location>
</feature>
<dbReference type="Gene3D" id="3.30.1370.10">
    <property type="entry name" value="K Homology domain, type 1"/>
    <property type="match status" value="3"/>
</dbReference>
<dbReference type="InterPro" id="IPR004088">
    <property type="entry name" value="KH_dom_type_1"/>
</dbReference>
<dbReference type="Proteomes" id="UP000193560">
    <property type="component" value="Unassembled WGS sequence"/>
</dbReference>
<organism evidence="5 6">
    <name type="scientific">Absidia repens</name>
    <dbReference type="NCBI Taxonomy" id="90262"/>
    <lineage>
        <taxon>Eukaryota</taxon>
        <taxon>Fungi</taxon>
        <taxon>Fungi incertae sedis</taxon>
        <taxon>Mucoromycota</taxon>
        <taxon>Mucoromycotina</taxon>
        <taxon>Mucoromycetes</taxon>
        <taxon>Mucorales</taxon>
        <taxon>Cunninghamellaceae</taxon>
        <taxon>Absidia</taxon>
    </lineage>
</organism>
<protein>
    <recommendedName>
        <fullName evidence="4">K Homology domain-containing protein</fullName>
    </recommendedName>
</protein>
<dbReference type="CDD" id="cd00105">
    <property type="entry name" value="KH-I"/>
    <property type="match status" value="1"/>
</dbReference>
<evidence type="ECO:0000313" key="5">
    <source>
        <dbReference type="EMBL" id="ORZ23650.1"/>
    </source>
</evidence>
<dbReference type="EMBL" id="MCGE01000003">
    <property type="protein sequence ID" value="ORZ23650.1"/>
    <property type="molecule type" value="Genomic_DNA"/>
</dbReference>
<evidence type="ECO:0000256" key="2">
    <source>
        <dbReference type="PROSITE-ProRule" id="PRU00117"/>
    </source>
</evidence>
<reference evidence="5 6" key="1">
    <citation type="submission" date="2016-07" db="EMBL/GenBank/DDBJ databases">
        <title>Pervasive Adenine N6-methylation of Active Genes in Fungi.</title>
        <authorList>
            <consortium name="DOE Joint Genome Institute"/>
            <person name="Mondo S.J."/>
            <person name="Dannebaum R.O."/>
            <person name="Kuo R.C."/>
            <person name="Labutti K."/>
            <person name="Haridas S."/>
            <person name="Kuo A."/>
            <person name="Salamov A."/>
            <person name="Ahrendt S.R."/>
            <person name="Lipzen A."/>
            <person name="Sullivan W."/>
            <person name="Andreopoulos W.B."/>
            <person name="Clum A."/>
            <person name="Lindquist E."/>
            <person name="Daum C."/>
            <person name="Ramamoorthy G.K."/>
            <person name="Gryganskyi A."/>
            <person name="Culley D."/>
            <person name="Magnuson J.K."/>
            <person name="James T.Y."/>
            <person name="O'Malley M.A."/>
            <person name="Stajich J.E."/>
            <person name="Spatafora J.W."/>
            <person name="Visel A."/>
            <person name="Grigoriev I.V."/>
        </authorList>
    </citation>
    <scope>NUCLEOTIDE SEQUENCE [LARGE SCALE GENOMIC DNA]</scope>
    <source>
        <strain evidence="5 6">NRRL 1336</strain>
    </source>
</reference>
<dbReference type="InterPro" id="IPR036612">
    <property type="entry name" value="KH_dom_type_1_sf"/>
</dbReference>
<evidence type="ECO:0000256" key="1">
    <source>
        <dbReference type="ARBA" id="ARBA00022737"/>
    </source>
</evidence>
<dbReference type="PANTHER" id="PTHR10288">
    <property type="entry name" value="KH DOMAIN CONTAINING RNA BINDING PROTEIN"/>
    <property type="match status" value="1"/>
</dbReference>